<protein>
    <recommendedName>
        <fullName evidence="1">RNase H type-1 domain-containing protein</fullName>
    </recommendedName>
</protein>
<evidence type="ECO:0000313" key="2">
    <source>
        <dbReference type="EMBL" id="SPD04596.1"/>
    </source>
</evidence>
<name>A0A2N9GQ68_FAGSY</name>
<dbReference type="EMBL" id="OIVN01002557">
    <property type="protein sequence ID" value="SPD04596.1"/>
    <property type="molecule type" value="Genomic_DNA"/>
</dbReference>
<dbReference type="CDD" id="cd06222">
    <property type="entry name" value="RNase_H_like"/>
    <property type="match status" value="1"/>
</dbReference>
<dbReference type="GO" id="GO:0003676">
    <property type="term" value="F:nucleic acid binding"/>
    <property type="evidence" value="ECO:0007669"/>
    <property type="project" value="InterPro"/>
</dbReference>
<evidence type="ECO:0000259" key="1">
    <source>
        <dbReference type="Pfam" id="PF13456"/>
    </source>
</evidence>
<gene>
    <name evidence="2" type="ORF">FSB_LOCUS32478</name>
</gene>
<dbReference type="AlphaFoldDB" id="A0A2N9GQ68"/>
<dbReference type="InterPro" id="IPR044730">
    <property type="entry name" value="RNase_H-like_dom_plant"/>
</dbReference>
<dbReference type="InterPro" id="IPR002156">
    <property type="entry name" value="RNaseH_domain"/>
</dbReference>
<accession>A0A2N9GQ68</accession>
<feature type="domain" description="RNase H type-1" evidence="1">
    <location>
        <begin position="131"/>
        <end position="189"/>
    </location>
</feature>
<sequence length="199" mass="22013">MKGRAHGVIKWAGCGMLYGAYNCPTILKFLCGEPRTMLFPRWGTWSIGKLSKALGARNVVFKESLFSMLYGNVMLYKLSGMKVWYSSATWDPLFRYLNAIVGDFRTSREGGAYGILGSVMATIAAAKPQSLRSLAGIGVIIWNHEGLPMASLMSRKEHVIDPLAAELYAALQGLQLAHDIGVKRVIIEVFINYNTVFKD</sequence>
<dbReference type="GO" id="GO:0004523">
    <property type="term" value="F:RNA-DNA hybrid ribonuclease activity"/>
    <property type="evidence" value="ECO:0007669"/>
    <property type="project" value="InterPro"/>
</dbReference>
<dbReference type="Pfam" id="PF13456">
    <property type="entry name" value="RVT_3"/>
    <property type="match status" value="1"/>
</dbReference>
<reference evidence="2" key="1">
    <citation type="submission" date="2018-02" db="EMBL/GenBank/DDBJ databases">
        <authorList>
            <person name="Cohen D.B."/>
            <person name="Kent A.D."/>
        </authorList>
    </citation>
    <scope>NUCLEOTIDE SEQUENCE</scope>
</reference>
<organism evidence="2">
    <name type="scientific">Fagus sylvatica</name>
    <name type="common">Beechnut</name>
    <dbReference type="NCBI Taxonomy" id="28930"/>
    <lineage>
        <taxon>Eukaryota</taxon>
        <taxon>Viridiplantae</taxon>
        <taxon>Streptophyta</taxon>
        <taxon>Embryophyta</taxon>
        <taxon>Tracheophyta</taxon>
        <taxon>Spermatophyta</taxon>
        <taxon>Magnoliopsida</taxon>
        <taxon>eudicotyledons</taxon>
        <taxon>Gunneridae</taxon>
        <taxon>Pentapetalae</taxon>
        <taxon>rosids</taxon>
        <taxon>fabids</taxon>
        <taxon>Fagales</taxon>
        <taxon>Fagaceae</taxon>
        <taxon>Fagus</taxon>
    </lineage>
</organism>
<proteinExistence type="predicted"/>